<keyword evidence="5" id="KW-0862">Zinc</keyword>
<dbReference type="FunFam" id="3.30.160.60:FF:000104">
    <property type="entry name" value="Transcriptional repressor protein YY1"/>
    <property type="match status" value="1"/>
</dbReference>
<dbReference type="GO" id="GO:0005667">
    <property type="term" value="C:transcription regulator complex"/>
    <property type="evidence" value="ECO:0007669"/>
    <property type="project" value="TreeGrafter"/>
</dbReference>
<dbReference type="InterPro" id="IPR013087">
    <property type="entry name" value="Znf_C2H2_type"/>
</dbReference>
<evidence type="ECO:0000256" key="4">
    <source>
        <dbReference type="ARBA" id="ARBA00022771"/>
    </source>
</evidence>
<evidence type="ECO:0000256" key="7">
    <source>
        <dbReference type="ARBA" id="ARBA00023242"/>
    </source>
</evidence>
<dbReference type="PROSITE" id="PS50157">
    <property type="entry name" value="ZINC_FINGER_C2H2_2"/>
    <property type="match status" value="4"/>
</dbReference>
<reference evidence="11" key="1">
    <citation type="journal article" date="2012" name="Nat. Genet.">
        <title>Whole-genome sequence of Schistosoma haematobium.</title>
        <authorList>
            <person name="Young N.D."/>
            <person name="Jex A.R."/>
            <person name="Li B."/>
            <person name="Liu S."/>
            <person name="Yang L."/>
            <person name="Xiong Z."/>
            <person name="Li Y."/>
            <person name="Cantacessi C."/>
            <person name="Hall R.S."/>
            <person name="Xu X."/>
            <person name="Chen F."/>
            <person name="Wu X."/>
            <person name="Zerlotini A."/>
            <person name="Oliveira G."/>
            <person name="Hofmann A."/>
            <person name="Zhang G."/>
            <person name="Fang X."/>
            <person name="Kang Y."/>
            <person name="Campbell B.E."/>
            <person name="Loukas A."/>
            <person name="Ranganathan S."/>
            <person name="Rollinson D."/>
            <person name="Rinaldi G."/>
            <person name="Brindley P.J."/>
            <person name="Yang H."/>
            <person name="Wang J."/>
            <person name="Wang J."/>
            <person name="Gasser R.B."/>
        </authorList>
    </citation>
    <scope>NUCLEOTIDE SEQUENCE [LARGE SCALE GENOMIC DNA]</scope>
</reference>
<feature type="compositionally biased region" description="Low complexity" evidence="9">
    <location>
        <begin position="921"/>
        <end position="932"/>
    </location>
</feature>
<dbReference type="PROSITE" id="PS00028">
    <property type="entry name" value="ZINC_FINGER_C2H2_1"/>
    <property type="match status" value="3"/>
</dbReference>
<keyword evidence="3" id="KW-0677">Repeat</keyword>
<gene>
    <name evidence="11" type="ORF">MS3_05442</name>
</gene>
<evidence type="ECO:0000256" key="8">
    <source>
        <dbReference type="PROSITE-ProRule" id="PRU00042"/>
    </source>
</evidence>
<dbReference type="STRING" id="6185.A0A095ARV5"/>
<proteinExistence type="predicted"/>
<dbReference type="InterPro" id="IPR036236">
    <property type="entry name" value="Znf_C2H2_sf"/>
</dbReference>
<evidence type="ECO:0000256" key="2">
    <source>
        <dbReference type="ARBA" id="ARBA00022723"/>
    </source>
</evidence>
<feature type="domain" description="C2H2-type" evidence="10">
    <location>
        <begin position="594"/>
        <end position="623"/>
    </location>
</feature>
<dbReference type="Pfam" id="PF00096">
    <property type="entry name" value="zf-C2H2"/>
    <property type="match status" value="3"/>
</dbReference>
<evidence type="ECO:0000313" key="11">
    <source>
        <dbReference type="EMBL" id="KGB37121.1"/>
    </source>
</evidence>
<dbReference type="SMART" id="SM00355">
    <property type="entry name" value="ZnF_C2H2"/>
    <property type="match status" value="4"/>
</dbReference>
<keyword evidence="4 8" id="KW-0863">Zinc-finger</keyword>
<dbReference type="AlphaFoldDB" id="A0A095ARV5"/>
<dbReference type="EMBL" id="KL250847">
    <property type="protein sequence ID" value="KGB37121.1"/>
    <property type="molecule type" value="Genomic_DNA"/>
</dbReference>
<accession>A0A095ARV5</accession>
<dbReference type="SUPFAM" id="SSF57667">
    <property type="entry name" value="beta-beta-alpha zinc fingers"/>
    <property type="match status" value="3"/>
</dbReference>
<keyword evidence="7" id="KW-0539">Nucleus</keyword>
<dbReference type="GO" id="GO:0000981">
    <property type="term" value="F:DNA-binding transcription factor activity, RNA polymerase II-specific"/>
    <property type="evidence" value="ECO:0007669"/>
    <property type="project" value="TreeGrafter"/>
</dbReference>
<dbReference type="GO" id="GO:0000785">
    <property type="term" value="C:chromatin"/>
    <property type="evidence" value="ECO:0007669"/>
    <property type="project" value="TreeGrafter"/>
</dbReference>
<feature type="domain" description="C2H2-type" evidence="10">
    <location>
        <begin position="507"/>
        <end position="531"/>
    </location>
</feature>
<dbReference type="GO" id="GO:0008270">
    <property type="term" value="F:zinc ion binding"/>
    <property type="evidence" value="ECO:0007669"/>
    <property type="project" value="UniProtKB-KW"/>
</dbReference>
<feature type="domain" description="C2H2-type" evidence="10">
    <location>
        <begin position="564"/>
        <end position="593"/>
    </location>
</feature>
<dbReference type="PANTHER" id="PTHR14003:SF19">
    <property type="entry name" value="YY2 TRANSCRIPTION FACTOR"/>
    <property type="match status" value="1"/>
</dbReference>
<evidence type="ECO:0000256" key="3">
    <source>
        <dbReference type="ARBA" id="ARBA00022737"/>
    </source>
</evidence>
<feature type="compositionally biased region" description="Low complexity" evidence="9">
    <location>
        <begin position="728"/>
        <end position="754"/>
    </location>
</feature>
<evidence type="ECO:0000256" key="6">
    <source>
        <dbReference type="ARBA" id="ARBA00023125"/>
    </source>
</evidence>
<keyword evidence="6" id="KW-0238">DNA-binding</keyword>
<dbReference type="Gene3D" id="3.30.160.60">
    <property type="entry name" value="Classic Zinc Finger"/>
    <property type="match status" value="4"/>
</dbReference>
<dbReference type="GO" id="GO:0000978">
    <property type="term" value="F:RNA polymerase II cis-regulatory region sequence-specific DNA binding"/>
    <property type="evidence" value="ECO:0007669"/>
    <property type="project" value="TreeGrafter"/>
</dbReference>
<evidence type="ECO:0000256" key="9">
    <source>
        <dbReference type="SAM" id="MobiDB-lite"/>
    </source>
</evidence>
<feature type="region of interest" description="Disordered" evidence="9">
    <location>
        <begin position="917"/>
        <end position="964"/>
    </location>
</feature>
<sequence length="1008" mass="112234">MIDSFFDDSSIKNELNNDFSTNCYSTVDLQSDFSLDNVEIYPEIPNNDSYGALFLMDSADLLDVREEVIGEEHFASNVDQPQYMEGLSRRFGLFSAKSSRISTSHKDKVLFSNYSENISRVRLARYSRSHNSTPVHSVYHQPFSNSPDLDFYYHIDMKHSKCSWNDGSDEITDKAYLCNPDSPLSIPNDIGVTSSNSIDEVFDKDHVTSHDIIDGDDVSLERLSDLHIPLPLFHTESNYSDSSQINPSDSEVDACSLFSSNNCATNQSDDYVQIKHLRSTDSSNLNSNESATKIPTSVPVSSLSSAKTTEIIRLPSHVNHLTTTVNPNYPSRPISACLSLKSKYRRCGQITLKSGASILRTKSSFNELKPCFKPAFTSTRFAHCGFLAASRFPGSIKESAGSPTWFPKVAFVNSNTPLTLRKPAIVIASSYPNSRSDATYLKSEGINFMTHSSVMQSTDLQSSLLYSQNGFYISTMHHNSLGGNNPGDLASVVTATIPSDFTSNRTVFCPHLGCGKTFRDTAAMRKHLHTHGPRVHICAECGKAFVESSKLKRHQLVHTGEKPYQCAFDGCGKRFSLDFNLRTHLRIHTGDRPYPCPQPGCSKRFAQSTNLKSHLATHSKIRATHQSSFMNRHHLNSTVNGSGGGSVLLRPAAAHPNHTHDQPIPISLSSSILQSPMNFSTIIPIGSKDINVRNRCVNRFNTSSLLNINNALSIPTSSPDQCEPTDISPLSPLDLTSSSTESNSSTLSSQSATTHIKHNISSSRSVISKAQQLSTNTIESQLTDFTNSTTTNDAVRLFENHSLECPINLDHEKIDLNVGVTQPMINKTDEDFSNNSHVNIDDIYYQSSFIKSESDITVNNSIPPIQNCKTTRRSRKCLSITKRSESPNFGDFLKTQDDISFTDEDALKKHHFYLNSGNDHLSSNNKTTSLKSSYRRRRRRHCKSKSDSNKYICKTSSSSRSNSNVLITSSHYGTRSKSRESFDKILPNHQRGRRRCTLKTCAKRRFRP</sequence>
<feature type="domain" description="C2H2-type" evidence="10">
    <location>
        <begin position="536"/>
        <end position="563"/>
    </location>
</feature>
<name>A0A095ARV5_SCHHA</name>
<dbReference type="PANTHER" id="PTHR14003">
    <property type="entry name" value="TRANSCRIPTIONAL REPRESSOR PROTEIN YY"/>
    <property type="match status" value="1"/>
</dbReference>
<evidence type="ECO:0000259" key="10">
    <source>
        <dbReference type="PROSITE" id="PS50157"/>
    </source>
</evidence>
<feature type="compositionally biased region" description="Basic residues" evidence="9">
    <location>
        <begin position="933"/>
        <end position="943"/>
    </location>
</feature>
<comment type="subcellular location">
    <subcellularLocation>
        <location evidence="1">Nucleus</location>
    </subcellularLocation>
</comment>
<protein>
    <submittedName>
        <fullName evidence="11">Polycomb protein PHO</fullName>
    </submittedName>
</protein>
<keyword evidence="2" id="KW-0479">Metal-binding</keyword>
<evidence type="ECO:0000256" key="5">
    <source>
        <dbReference type="ARBA" id="ARBA00022833"/>
    </source>
</evidence>
<evidence type="ECO:0000256" key="1">
    <source>
        <dbReference type="ARBA" id="ARBA00004123"/>
    </source>
</evidence>
<dbReference type="FunFam" id="3.30.160.60:FF:000125">
    <property type="entry name" value="Putative zinc finger protein 143"/>
    <property type="match status" value="1"/>
</dbReference>
<organism evidence="11">
    <name type="scientific">Schistosoma haematobium</name>
    <name type="common">Blood fluke</name>
    <dbReference type="NCBI Taxonomy" id="6185"/>
    <lineage>
        <taxon>Eukaryota</taxon>
        <taxon>Metazoa</taxon>
        <taxon>Spiralia</taxon>
        <taxon>Lophotrochozoa</taxon>
        <taxon>Platyhelminthes</taxon>
        <taxon>Trematoda</taxon>
        <taxon>Digenea</taxon>
        <taxon>Strigeidida</taxon>
        <taxon>Schistosomatoidea</taxon>
        <taxon>Schistosomatidae</taxon>
        <taxon>Schistosoma</taxon>
    </lineage>
</organism>
<dbReference type="GO" id="GO:0031519">
    <property type="term" value="C:PcG protein complex"/>
    <property type="evidence" value="ECO:0007669"/>
    <property type="project" value="TreeGrafter"/>
</dbReference>
<feature type="region of interest" description="Disordered" evidence="9">
    <location>
        <begin position="641"/>
        <end position="663"/>
    </location>
</feature>
<dbReference type="FunFam" id="3.30.160.60:FF:000109">
    <property type="entry name" value="Transcriptional repressor protein YY1"/>
    <property type="match status" value="1"/>
</dbReference>
<feature type="region of interest" description="Disordered" evidence="9">
    <location>
        <begin position="716"/>
        <end position="763"/>
    </location>
</feature>